<protein>
    <recommendedName>
        <fullName evidence="1">Protein kinase domain-containing protein</fullName>
    </recommendedName>
</protein>
<dbReference type="InterPro" id="IPR011009">
    <property type="entry name" value="Kinase-like_dom_sf"/>
</dbReference>
<dbReference type="Proteomes" id="UP000292702">
    <property type="component" value="Unassembled WGS sequence"/>
</dbReference>
<dbReference type="AlphaFoldDB" id="A0A4R0RVF8"/>
<comment type="caution">
    <text evidence="2">The sequence shown here is derived from an EMBL/GenBank/DDBJ whole genome shotgun (WGS) entry which is preliminary data.</text>
</comment>
<dbReference type="OrthoDB" id="2792339at2759"/>
<dbReference type="InterPro" id="IPR000719">
    <property type="entry name" value="Prot_kinase_dom"/>
</dbReference>
<dbReference type="EMBL" id="RWJN01000084">
    <property type="protein sequence ID" value="TCD67828.1"/>
    <property type="molecule type" value="Genomic_DNA"/>
</dbReference>
<dbReference type="SUPFAM" id="SSF56112">
    <property type="entry name" value="Protein kinase-like (PK-like)"/>
    <property type="match status" value="1"/>
</dbReference>
<dbReference type="GO" id="GO:0004672">
    <property type="term" value="F:protein kinase activity"/>
    <property type="evidence" value="ECO:0007669"/>
    <property type="project" value="InterPro"/>
</dbReference>
<organism evidence="2 3">
    <name type="scientific">Steccherinum ochraceum</name>
    <dbReference type="NCBI Taxonomy" id="92696"/>
    <lineage>
        <taxon>Eukaryota</taxon>
        <taxon>Fungi</taxon>
        <taxon>Dikarya</taxon>
        <taxon>Basidiomycota</taxon>
        <taxon>Agaricomycotina</taxon>
        <taxon>Agaricomycetes</taxon>
        <taxon>Polyporales</taxon>
        <taxon>Steccherinaceae</taxon>
        <taxon>Steccherinum</taxon>
    </lineage>
</organism>
<dbReference type="GO" id="GO:0005524">
    <property type="term" value="F:ATP binding"/>
    <property type="evidence" value="ECO:0007669"/>
    <property type="project" value="InterPro"/>
</dbReference>
<dbReference type="PROSITE" id="PS50011">
    <property type="entry name" value="PROTEIN_KINASE_DOM"/>
    <property type="match status" value="1"/>
</dbReference>
<evidence type="ECO:0000313" key="3">
    <source>
        <dbReference type="Proteomes" id="UP000292702"/>
    </source>
</evidence>
<evidence type="ECO:0000313" key="2">
    <source>
        <dbReference type="EMBL" id="TCD67828.1"/>
    </source>
</evidence>
<feature type="domain" description="Protein kinase" evidence="1">
    <location>
        <begin position="77"/>
        <end position="295"/>
    </location>
</feature>
<accession>A0A4R0RVF8</accession>
<gene>
    <name evidence="2" type="ORF">EIP91_011890</name>
</gene>
<reference evidence="2 3" key="1">
    <citation type="submission" date="2018-11" db="EMBL/GenBank/DDBJ databases">
        <title>Genome assembly of Steccherinum ochraceum LE-BIN_3174, the white-rot fungus of the Steccherinaceae family (The Residual Polyporoid clade, Polyporales, Basidiomycota).</title>
        <authorList>
            <person name="Fedorova T.V."/>
            <person name="Glazunova O.A."/>
            <person name="Landesman E.O."/>
            <person name="Moiseenko K.V."/>
            <person name="Psurtseva N.V."/>
            <person name="Savinova O.S."/>
            <person name="Shakhova N.V."/>
            <person name="Tyazhelova T.V."/>
            <person name="Vasina D.V."/>
        </authorList>
    </citation>
    <scope>NUCLEOTIDE SEQUENCE [LARGE SCALE GENOMIC DNA]</scope>
    <source>
        <strain evidence="2 3">LE-BIN_3174</strain>
    </source>
</reference>
<evidence type="ECO:0000259" key="1">
    <source>
        <dbReference type="PROSITE" id="PS50011"/>
    </source>
</evidence>
<sequence length="295" mass="31991">MTVSKSYPKSVPGNAFSNVSIAGITQNTGKKPGTLRFSRTGSEAREPFIVPAEHYPNPAPKSPPTRLPPAGDLSLSLALGSELGCGSVGRVFEVNVIKSASSPMPRGKFLPSLVVKMSRRGMSRALLYEAHVYEDLERLQGIVIPRCFGLYVGTVTDAANFTPWSGQAAQSPLGDHRDTHGSPDDEVTILILERVGGCITAAESRKSLHSELYTMYKDISSFSIYHFDIKPSHILLATPESSIAAGHSHRWAKPYQFRIIGFHNSQKTNVGRGELAEDQMRSVSAVLNELALAKS</sequence>
<keyword evidence="3" id="KW-1185">Reference proteome</keyword>
<name>A0A4R0RVF8_9APHY</name>
<proteinExistence type="predicted"/>